<accession>A0A218X965</accession>
<dbReference type="AlphaFoldDB" id="A0A218X965"/>
<comment type="caution">
    <text evidence="2">The sequence shown here is derived from an EMBL/GenBank/DDBJ whole genome shotgun (WGS) entry which is preliminary data.</text>
</comment>
<protein>
    <recommendedName>
        <fullName evidence="1">Terpene synthase metal-binding domain-containing protein</fullName>
    </recommendedName>
</protein>
<name>A0A218X965_PUNGR</name>
<dbReference type="SUPFAM" id="SSF48576">
    <property type="entry name" value="Terpenoid synthases"/>
    <property type="match status" value="1"/>
</dbReference>
<gene>
    <name evidence="2" type="ORF">CDL15_Pgr007257</name>
</gene>
<dbReference type="Pfam" id="PF03936">
    <property type="entry name" value="Terpene_synth_C"/>
    <property type="match status" value="1"/>
</dbReference>
<dbReference type="Proteomes" id="UP000197138">
    <property type="component" value="Unassembled WGS sequence"/>
</dbReference>
<dbReference type="EMBL" id="MTKT01002214">
    <property type="protein sequence ID" value="OWM81226.1"/>
    <property type="molecule type" value="Genomic_DNA"/>
</dbReference>
<organism evidence="2 3">
    <name type="scientific">Punica granatum</name>
    <name type="common">Pomegranate</name>
    <dbReference type="NCBI Taxonomy" id="22663"/>
    <lineage>
        <taxon>Eukaryota</taxon>
        <taxon>Viridiplantae</taxon>
        <taxon>Streptophyta</taxon>
        <taxon>Embryophyta</taxon>
        <taxon>Tracheophyta</taxon>
        <taxon>Spermatophyta</taxon>
        <taxon>Magnoliopsida</taxon>
        <taxon>eudicotyledons</taxon>
        <taxon>Gunneridae</taxon>
        <taxon>Pentapetalae</taxon>
        <taxon>rosids</taxon>
        <taxon>malvids</taxon>
        <taxon>Myrtales</taxon>
        <taxon>Lythraceae</taxon>
        <taxon>Punica</taxon>
    </lineage>
</organism>
<sequence>MLLQLEQKVGQVVSAVECYMKQYGVTEEEAKHELWKHVNDAWKDINEEALHQTVVSAPLLNMIIDIARMMGVWYEDIDIYTNSRTKMKDAITSLFIDPFPLAM</sequence>
<evidence type="ECO:0000259" key="1">
    <source>
        <dbReference type="Pfam" id="PF03936"/>
    </source>
</evidence>
<reference evidence="3" key="1">
    <citation type="journal article" date="2017" name="Plant J.">
        <title>The pomegranate (Punica granatum L.) genome and the genomics of punicalagin biosynthesis.</title>
        <authorList>
            <person name="Qin G."/>
            <person name="Xu C."/>
            <person name="Ming R."/>
            <person name="Tang H."/>
            <person name="Guyot R."/>
            <person name="Kramer E.M."/>
            <person name="Hu Y."/>
            <person name="Yi X."/>
            <person name="Qi Y."/>
            <person name="Xu X."/>
            <person name="Gao Z."/>
            <person name="Pan H."/>
            <person name="Jian J."/>
            <person name="Tian Y."/>
            <person name="Yue Z."/>
            <person name="Xu Y."/>
        </authorList>
    </citation>
    <scope>NUCLEOTIDE SEQUENCE [LARGE SCALE GENOMIC DNA]</scope>
    <source>
        <strain evidence="3">cv. Dabenzi</strain>
    </source>
</reference>
<dbReference type="InterPro" id="IPR008949">
    <property type="entry name" value="Isoprenoid_synthase_dom_sf"/>
</dbReference>
<dbReference type="GO" id="GO:0000287">
    <property type="term" value="F:magnesium ion binding"/>
    <property type="evidence" value="ECO:0007669"/>
    <property type="project" value="InterPro"/>
</dbReference>
<dbReference type="Gene3D" id="1.10.600.10">
    <property type="entry name" value="Farnesyl Diphosphate Synthase"/>
    <property type="match status" value="1"/>
</dbReference>
<evidence type="ECO:0000313" key="3">
    <source>
        <dbReference type="Proteomes" id="UP000197138"/>
    </source>
</evidence>
<dbReference type="InterPro" id="IPR005630">
    <property type="entry name" value="Terpene_synthase_metal-bd"/>
</dbReference>
<evidence type="ECO:0000313" key="2">
    <source>
        <dbReference type="EMBL" id="OWM81226.1"/>
    </source>
</evidence>
<feature type="domain" description="Terpene synthase metal-binding" evidence="1">
    <location>
        <begin position="6"/>
        <end position="44"/>
    </location>
</feature>
<proteinExistence type="predicted"/>
<dbReference type="GO" id="GO:0010333">
    <property type="term" value="F:terpene synthase activity"/>
    <property type="evidence" value="ECO:0007669"/>
    <property type="project" value="InterPro"/>
</dbReference>